<feature type="coiled-coil region" evidence="1">
    <location>
        <begin position="2225"/>
        <end position="2259"/>
    </location>
</feature>
<dbReference type="PANTHER" id="PTHR41313">
    <property type="entry name" value="ADENINE-SPECIFIC METHYLTRANSFERASE"/>
    <property type="match status" value="1"/>
</dbReference>
<keyword evidence="4" id="KW-0808">Transferase</keyword>
<dbReference type="SUPFAM" id="SSF53335">
    <property type="entry name" value="S-adenosyl-L-methionine-dependent methyltransferases"/>
    <property type="match status" value="1"/>
</dbReference>
<evidence type="ECO:0000313" key="4">
    <source>
        <dbReference type="EMBL" id="MBU2761164.1"/>
    </source>
</evidence>
<dbReference type="SMART" id="SM00487">
    <property type="entry name" value="DEXDc"/>
    <property type="match status" value="1"/>
</dbReference>
<feature type="region of interest" description="Disordered" evidence="2">
    <location>
        <begin position="2865"/>
        <end position="2918"/>
    </location>
</feature>
<protein>
    <submittedName>
        <fullName evidence="4">N-6 DNA methylase</fullName>
    </submittedName>
</protein>
<name>A0ABS6A2K4_9PROT</name>
<feature type="region of interest" description="Disordered" evidence="2">
    <location>
        <begin position="1657"/>
        <end position="1685"/>
    </location>
</feature>
<feature type="domain" description="Helicase ATP-binding" evidence="3">
    <location>
        <begin position="2089"/>
        <end position="2359"/>
    </location>
</feature>
<feature type="region of interest" description="Disordered" evidence="2">
    <location>
        <begin position="2600"/>
        <end position="2622"/>
    </location>
</feature>
<keyword evidence="5" id="KW-1185">Reference proteome</keyword>
<dbReference type="Gene3D" id="3.40.50.150">
    <property type="entry name" value="Vaccinia Virus protein VP39"/>
    <property type="match status" value="1"/>
</dbReference>
<feature type="region of interest" description="Disordered" evidence="2">
    <location>
        <begin position="1142"/>
        <end position="1164"/>
    </location>
</feature>
<proteinExistence type="predicted"/>
<gene>
    <name evidence="4" type="ORF">HAP95_13580</name>
</gene>
<feature type="compositionally biased region" description="Low complexity" evidence="2">
    <location>
        <begin position="3285"/>
        <end position="3299"/>
    </location>
</feature>
<feature type="region of interest" description="Disordered" evidence="2">
    <location>
        <begin position="3189"/>
        <end position="3216"/>
    </location>
</feature>
<dbReference type="RefSeq" id="WP_215884691.1">
    <property type="nucleotide sequence ID" value="NZ_JAAOMP010000151.1"/>
</dbReference>
<dbReference type="SUPFAM" id="SSF52540">
    <property type="entry name" value="P-loop containing nucleoside triphosphate hydrolases"/>
    <property type="match status" value="2"/>
</dbReference>
<dbReference type="PROSITE" id="PS00092">
    <property type="entry name" value="N6_MTASE"/>
    <property type="match status" value="1"/>
</dbReference>
<dbReference type="InterPro" id="IPR014001">
    <property type="entry name" value="Helicase_ATP-bd"/>
</dbReference>
<feature type="compositionally biased region" description="Acidic residues" evidence="2">
    <location>
        <begin position="1663"/>
        <end position="1674"/>
    </location>
</feature>
<organism evidence="4 5">
    <name type="scientific">Acidithiobacillus sulfurivorans</name>
    <dbReference type="NCBI Taxonomy" id="1958756"/>
    <lineage>
        <taxon>Bacteria</taxon>
        <taxon>Pseudomonadati</taxon>
        <taxon>Pseudomonadota</taxon>
        <taxon>Acidithiobacillia</taxon>
        <taxon>Acidithiobacillales</taxon>
        <taxon>Acidithiobacillaceae</taxon>
        <taxon>Acidithiobacillus</taxon>
    </lineage>
</organism>
<accession>A0ABS6A2K4</accession>
<dbReference type="InterPro" id="IPR027417">
    <property type="entry name" value="P-loop_NTPase"/>
</dbReference>
<feature type="region of interest" description="Disordered" evidence="2">
    <location>
        <begin position="3266"/>
        <end position="3299"/>
    </location>
</feature>
<feature type="compositionally biased region" description="Low complexity" evidence="2">
    <location>
        <begin position="1142"/>
        <end position="1155"/>
    </location>
</feature>
<dbReference type="EMBL" id="JAAOMP010000151">
    <property type="protein sequence ID" value="MBU2761164.1"/>
    <property type="molecule type" value="Genomic_DNA"/>
</dbReference>
<dbReference type="GO" id="GO:0032259">
    <property type="term" value="P:methylation"/>
    <property type="evidence" value="ECO:0007669"/>
    <property type="project" value="UniProtKB-KW"/>
</dbReference>
<dbReference type="Pfam" id="PF04851">
    <property type="entry name" value="ResIII"/>
    <property type="match status" value="1"/>
</dbReference>
<dbReference type="InterPro" id="IPR052933">
    <property type="entry name" value="DNA_Protect_Modify"/>
</dbReference>
<evidence type="ECO:0000259" key="3">
    <source>
        <dbReference type="SMART" id="SM00487"/>
    </source>
</evidence>
<keyword evidence="1" id="KW-0175">Coiled coil</keyword>
<dbReference type="InterPro" id="IPR029063">
    <property type="entry name" value="SAM-dependent_MTases_sf"/>
</dbReference>
<keyword evidence="4" id="KW-0489">Methyltransferase</keyword>
<dbReference type="Proteomes" id="UP000755654">
    <property type="component" value="Unassembled WGS sequence"/>
</dbReference>
<evidence type="ECO:0000313" key="5">
    <source>
        <dbReference type="Proteomes" id="UP000755654"/>
    </source>
</evidence>
<comment type="caution">
    <text evidence="4">The sequence shown here is derived from an EMBL/GenBank/DDBJ whole genome shotgun (WGS) entry which is preliminary data.</text>
</comment>
<dbReference type="Gene3D" id="3.40.50.300">
    <property type="entry name" value="P-loop containing nucleotide triphosphate hydrolases"/>
    <property type="match status" value="2"/>
</dbReference>
<dbReference type="GO" id="GO:0008168">
    <property type="term" value="F:methyltransferase activity"/>
    <property type="evidence" value="ECO:0007669"/>
    <property type="project" value="UniProtKB-KW"/>
</dbReference>
<reference evidence="4 5" key="1">
    <citation type="journal article" date="2021" name="ISME J.">
        <title>Genomic evolution of the class Acidithiobacillia: deep-branching Proteobacteria living in extreme acidic conditions.</title>
        <authorList>
            <person name="Moya-Beltran A."/>
            <person name="Beard S."/>
            <person name="Rojas-Villalobos C."/>
            <person name="Issotta F."/>
            <person name="Gallardo Y."/>
            <person name="Ulloa R."/>
            <person name="Giaveno A."/>
            <person name="Degli Esposti M."/>
            <person name="Johnson D.B."/>
            <person name="Quatrini R."/>
        </authorList>
    </citation>
    <scope>NUCLEOTIDE SEQUENCE [LARGE SCALE GENOMIC DNA]</scope>
    <source>
        <strain evidence="4 5">RW2</strain>
    </source>
</reference>
<dbReference type="PANTHER" id="PTHR41313:SF1">
    <property type="entry name" value="DNA METHYLASE ADENINE-SPECIFIC DOMAIN-CONTAINING PROTEIN"/>
    <property type="match status" value="1"/>
</dbReference>
<dbReference type="Pfam" id="PF07669">
    <property type="entry name" value="Eco57I"/>
    <property type="match status" value="1"/>
</dbReference>
<feature type="compositionally biased region" description="Polar residues" evidence="2">
    <location>
        <begin position="3204"/>
        <end position="3216"/>
    </location>
</feature>
<dbReference type="InterPro" id="IPR002052">
    <property type="entry name" value="DNA_methylase_N6_adenine_CS"/>
</dbReference>
<dbReference type="InterPro" id="IPR006935">
    <property type="entry name" value="Helicase/UvrB_N"/>
</dbReference>
<feature type="compositionally biased region" description="Basic and acidic residues" evidence="2">
    <location>
        <begin position="2865"/>
        <end position="2889"/>
    </location>
</feature>
<sequence length="3299" mass="367996">MLEARFGSDEAFGVEYVESGVDGGGQSLFPDGTSAVFCSNYALQVKQAMPNHDVQIVGFETSDNPDCAVSRENWGDGHDFAIVDHRYLVDAWAKLVEGLRQRIVYDMLDDQDVRIVAETYGDPLKWVSVTEENLQWDRRGTEQVMAHFNEMTRTVAPHDDVSSPVPLATKTEATDNSPSFSATDHIAQEMLKRIETSPYTLSYLLGQGPVEEGSVEALYARESAQGEYADAINVILEDRVRQNELALAEKGWGSDTPRGDLTSKSFVGTVIHLEPGLDAMGYMVGLTYQIIQNGKLEESIRDTLERSSTEIANALHTMASEALTDAAERTAAENSGDPYPDEPEIPLGLAEIAAQDNTYERILQDLQEDGGWDAVQRNVALQDRQQDALDPLIQARARLVADALMAQGWERSGAAGFQNPRFLGVRIAGSGTSSRSGGNLVKWGYQLTVNNGPGRRTATTIADDFREKAESFAQRLIQNMVEMAERMGVEPTDVQEDVRIAHVQTLRDAVEEAIISGASFGDLTQRLRGMGINVTMSSDDVNRYFFMPVPADTIVMSNAEEPHEDTTALVQIQGELGDLSIVSWNADLNAYLQAQADALNHQEEPVVMDDLEPGQALELDQALIAHLRERQSVRQGEHPDWRGLGDSVANAQEFVRQHAMRHPHIAEAWAVALRDNPVDYADALELESDNLRGIATLMEESVKRIQRPRVGDLVRFEPHDPNPLQGTVYSGRVIAAQDTSGGDVRYHLRAESGPDVGMEATVYGRNGSFSMIDLENAYGFERNASSATPAPAEDAAPAQRQIPSRGEYLRFLTDQQTELEGVVLDSRDINGTEHFRLRRIYRWPDGRPSMSGADHIAYTILPENVLERVPGAVLLGMDLDAIDPLTDAYKRSMGADHDRAMAEYAVLTAVETARGVSTRPLPVQAEPVQNTPLQEAVLSDPVMVDGTEIETRAFLEERFGSDAAFGVQYINADTGEAISNEDISSYEGDLDSFFPDGSITNCTNYARHIQQALPAGAVQVVGFANEENSDCDVVREGWHPGGHDFAIVDHRYLVDPWAKLVAGVRQRIAYDLQDDQDAALVAQTYGSPESWVEIPEETYLSRTYEWDRTGLDKVFARREARRVELLNAGGIASERLDADVPVAESPEAPEAPEVSQTALSEPSPAVSDFPIQDFAIPQASIETFESRVYVGDKKKARNNMAAIRLLQHLNQTHSIQHHGLSPEEQNTLSAYVGWGGLPKAFRDTTTGEVDPDWEDVATELESLLTDAELRAARRSTLDAHYTSATIISAMWSGLEATGFQGGAIMEPSMGTGLFFALQPEALKSQSRRFGVEMDPTSANIALWLYPESRIDAQPFQNVNHLEGMMDVVIGNPPFGDQSVFDPAHPEWSEDAPNIHSYFFRKGLEQLQPGGVQAFVVSRYFLDARSTEYEDFRKRFHRDAELLTAVRLPRNAFMANAGTQVVTDILFFRKRMEPLEINHHTQYPDWVSGDGIIGQDPETGRGVPGNRYYEAHPDHLLGIPVLVRGMYQGDEPVVLPNRDQDLGERIRAVIVPELKNQNIVWPESRLLAEERWKQANRLYTVTDEMKEAVPAGSFFMIHADPVVAREENGFVFSETEEDFEEVLKRLDAVYPPRLAVRVSTYRGFQFASEMMVPVPAKKVTKEEEGQDGSSEESEEQATPSTAMDSSEVALKRAFSDTEIQRITGLVGIRDALQKLIRAQGNPHLQDADVEARRDDLNTAYDTFAKKYGLLNRPINQRVFRQDTFSGALLALEKNYSPEISAAVARKTGEEPRPESAEKSILFTQRTQWPYTMQDRADTPLDALRLSLSQFGKIDPVFMENALQETVEGPKTWADIRDELGDHLYLDLNAAMGTEFWTRPMIEWTYEESATALSGDILDKLARVEGLLSRMESTDTLVGVDEITRLQQGLEASRPKQVPMRDIGVRFGASWVSTDIYAQFVREIMGAVGLPDFSYSKALAKWEVSAAFPQEQELRWGVQGAKSPVWILNKTLNRQPLLVTYKSRDGQTIVLEKETEIAKQKSQEIQKEWTRWVQTNEAVADRLEKDYNLTFNRFSPPRYDGRHLDLLGSSSAITLRPHQKNAIWRGMQSGKTFFDHAVGAGKTYAAVGLAMEMRRLKRAQKPMIVVPNHLVDQWRSAFMDLYPAASVLTASPADGDAKNRQVFLGKVAYGDWDAVIVPHSLFSRIAPDAYWSGKVMEEELLGFEDAIRELNQSNKTDKRTIKQLERKVERIKSRIAEANSNTGKKDAGLTMGDIGVDFLFVDEVQEFKNLPYVTELKNVAGLGNPEGSSKAQDLYVKARSIQKMRDDHGGIVYLSGTPLSNTMAELYTWMRHFAFEDLDRMGILHFDAWQNAFADITRDYAFTLTGDYKEKAYLSVFDNLPELRALTQQFMDTVSIADVRQMLADEGLPDMPIPPIAGGKPEVVVCQPTQDQKWYIGEEVGEKEDGSPKFNEGSIMHRLDNMPRRPGKGEDNILSLSGEMSKVGLDLRAVDGRDNGRDDVDNGEKLLRCVNEIVNLYQRWENDRGTQLVFLDFSTPVTGRKGAVRKPSAADLSILNDLDTVRKYERDLEDYGEADEALQRKAEQAQERLDALPPQEIEDVENKLRGDGEDRWSAYEALRKMLVERGIPEEEIAFIHEYEKPQDKAELFGMMRSGKMRVLMGSSSKMGAGMNVQDRLVALHHLDAPYRPLDIEQRNGRGLRQGNKLLEKYGPEQFQMAVNYYVTEGAGDAGRWQILEFKKKFIDQYAQRNDGLRRVEDPSAQALDPARIKAESSGSDVLMDKTVLSDLSKKLRTMESAWNNTLRELRGAMSRSESSIKSLSQRLPFVKEAALVSQSWLQEVGQRQESLEAERTAERAARAAERAARKAERAAQGELQDEDTSPADAQEAADAPLELTPSDKVDQDAQDAVIGHDVRGPLHYQAVAQIVDGVPEFMEKQDQRITDMGMDVLRVSGGLLRTAINQARRDRYRGAIKDAVVSIVGVPLLKVGTEDQQLQLVLSDVEWKMSQTHDVPEGDDTFLARADWLDRDGKWVSSFAFSEGVRFLYALEGKDGPEVLRKSGTGLGQRVLNAIKAIQDVPNTLQKQIRAGQTSLAAYKKEYDRLTQKAGGVCDEAFPQQHRLALVDAMNYCMDMALKGGLRKSAVLDEKLQTLQENLLASHARLAKVDDSSDVEKASDLAVSDDEAVDTQNKPGATQPVSSKIEMRLEALMAVAPEIRYWSAHREGLVDNVKNEAVEDVLFADILSELQNRENQEGLPYDESQMDEPARNASNNTNRNQENNR</sequence>
<dbReference type="PRINTS" id="PR00507">
    <property type="entry name" value="N12N6MTFRASE"/>
</dbReference>
<dbReference type="InterPro" id="IPR011639">
    <property type="entry name" value="MethylTrfase_TaqI-like_dom"/>
</dbReference>
<evidence type="ECO:0000256" key="2">
    <source>
        <dbReference type="SAM" id="MobiDB-lite"/>
    </source>
</evidence>
<evidence type="ECO:0000256" key="1">
    <source>
        <dbReference type="SAM" id="Coils"/>
    </source>
</evidence>